<reference evidence="1" key="1">
    <citation type="submission" date="2022-09" db="EMBL/GenBank/DDBJ databases">
        <title>The complete genome of Acidovorax sp. 5MLIR.</title>
        <authorList>
            <person name="Liu L."/>
            <person name="Yue J."/>
            <person name="Yang F."/>
            <person name="Yuan J."/>
            <person name="Li L."/>
        </authorList>
    </citation>
    <scope>NUCLEOTIDE SEQUENCE</scope>
    <source>
        <strain evidence="1">5MLIR</strain>
    </source>
</reference>
<evidence type="ECO:0000313" key="1">
    <source>
        <dbReference type="EMBL" id="UYG52804.1"/>
    </source>
</evidence>
<proteinExistence type="predicted"/>
<keyword evidence="2" id="KW-1185">Reference proteome</keyword>
<dbReference type="Proteomes" id="UP001162800">
    <property type="component" value="Chromosome"/>
</dbReference>
<evidence type="ECO:0000313" key="2">
    <source>
        <dbReference type="Proteomes" id="UP001162800"/>
    </source>
</evidence>
<accession>A0ABY6GEA0</accession>
<sequence length="96" mass="11354">MRKDTPEAILLQAQELIERVQRDLADGDAFFRASGLDRQEFHDYLQHQLTPHEKEQARKALRQQMADIEQELREEATRRSFAEAPLRGVRRPRLMV</sequence>
<organism evidence="1 2">
    <name type="scientific">Comamonas endophytica</name>
    <dbReference type="NCBI Taxonomy" id="2949090"/>
    <lineage>
        <taxon>Bacteria</taxon>
        <taxon>Pseudomonadati</taxon>
        <taxon>Pseudomonadota</taxon>
        <taxon>Betaproteobacteria</taxon>
        <taxon>Burkholderiales</taxon>
        <taxon>Comamonadaceae</taxon>
        <taxon>Comamonas</taxon>
    </lineage>
</organism>
<protein>
    <submittedName>
        <fullName evidence="1">Uncharacterized protein</fullName>
    </submittedName>
</protein>
<name>A0ABY6GEA0_9BURK</name>
<dbReference type="EMBL" id="CP106881">
    <property type="protein sequence ID" value="UYG52804.1"/>
    <property type="molecule type" value="Genomic_DNA"/>
</dbReference>
<dbReference type="RefSeq" id="WP_231043335.1">
    <property type="nucleotide sequence ID" value="NZ_CP106881.1"/>
</dbReference>
<gene>
    <name evidence="1" type="ORF">M9799_06070</name>
</gene>